<dbReference type="RefSeq" id="WP_097906447.1">
    <property type="nucleotide sequence ID" value="NZ_NVLK01000101.1"/>
</dbReference>
<proteinExistence type="predicted"/>
<keyword evidence="1" id="KW-0732">Signal</keyword>
<dbReference type="EMBL" id="NVLK01000101">
    <property type="protein sequence ID" value="PEC18925.1"/>
    <property type="molecule type" value="Genomic_DNA"/>
</dbReference>
<reference evidence="2 3" key="1">
    <citation type="submission" date="2017-09" db="EMBL/GenBank/DDBJ databases">
        <title>Large-scale bioinformatics analysis of Bacillus genomes uncovers conserved roles of natural products in bacterial physiology.</title>
        <authorList>
            <consortium name="Agbiome Team Llc"/>
            <person name="Bleich R.M."/>
            <person name="Grubbs K.J."/>
            <person name="Santa Maria K.C."/>
            <person name="Allen S.E."/>
            <person name="Farag S."/>
            <person name="Shank E.A."/>
            <person name="Bowers A."/>
        </authorList>
    </citation>
    <scope>NUCLEOTIDE SEQUENCE [LARGE SCALE GENOMIC DNA]</scope>
    <source>
        <strain evidence="2 3">AFS096845</strain>
    </source>
</reference>
<dbReference type="Proteomes" id="UP000220006">
    <property type="component" value="Unassembled WGS sequence"/>
</dbReference>
<comment type="caution">
    <text evidence="2">The sequence shown here is derived from an EMBL/GenBank/DDBJ whole genome shotgun (WGS) entry which is preliminary data.</text>
</comment>
<evidence type="ECO:0000313" key="3">
    <source>
        <dbReference type="Proteomes" id="UP000220006"/>
    </source>
</evidence>
<dbReference type="PROSITE" id="PS51257">
    <property type="entry name" value="PROKAR_LIPOPROTEIN"/>
    <property type="match status" value="1"/>
</dbReference>
<feature type="signal peptide" evidence="1">
    <location>
        <begin position="1"/>
        <end position="25"/>
    </location>
</feature>
<organism evidence="2 3">
    <name type="scientific">Bacillus cereus</name>
    <dbReference type="NCBI Taxonomy" id="1396"/>
    <lineage>
        <taxon>Bacteria</taxon>
        <taxon>Bacillati</taxon>
        <taxon>Bacillota</taxon>
        <taxon>Bacilli</taxon>
        <taxon>Bacillales</taxon>
        <taxon>Bacillaceae</taxon>
        <taxon>Bacillus</taxon>
        <taxon>Bacillus cereus group</taxon>
    </lineage>
</organism>
<evidence type="ECO:0000313" key="2">
    <source>
        <dbReference type="EMBL" id="PEC18925.1"/>
    </source>
</evidence>
<protein>
    <recommendedName>
        <fullName evidence="4">Lipoprotein</fullName>
    </recommendedName>
</protein>
<dbReference type="AlphaFoldDB" id="A0A2A7HQI6"/>
<evidence type="ECO:0000256" key="1">
    <source>
        <dbReference type="SAM" id="SignalP"/>
    </source>
</evidence>
<accession>A0A2A7HQI6</accession>
<sequence length="119" mass="13105">MSRLIKGLICIGTSLFILSACSSNKVVGTWIPVSNNNYDCQYNDTELTFTKDGEVQLLDLDNNMTIAGKYKESGDNVYTFNLNSYQITGTLQEAENETTLKVLGGGDGTEQCTMKKKNN</sequence>
<name>A0A2A7HQI6_BACCE</name>
<feature type="chain" id="PRO_5038419781" description="Lipoprotein" evidence="1">
    <location>
        <begin position="26"/>
        <end position="119"/>
    </location>
</feature>
<gene>
    <name evidence="2" type="ORF">COM96_27970</name>
</gene>
<evidence type="ECO:0008006" key="4">
    <source>
        <dbReference type="Google" id="ProtNLM"/>
    </source>
</evidence>